<dbReference type="AlphaFoldDB" id="A0A0F9MIX7"/>
<comment type="caution">
    <text evidence="1">The sequence shown here is derived from an EMBL/GenBank/DDBJ whole genome shotgun (WGS) entry which is preliminary data.</text>
</comment>
<dbReference type="GO" id="GO:0008237">
    <property type="term" value="F:metallopeptidase activity"/>
    <property type="evidence" value="ECO:0007669"/>
    <property type="project" value="InterPro"/>
</dbReference>
<dbReference type="SUPFAM" id="SSF55486">
    <property type="entry name" value="Metalloproteases ('zincins'), catalytic domain"/>
    <property type="match status" value="1"/>
</dbReference>
<dbReference type="PROSITE" id="PS51257">
    <property type="entry name" value="PROKAR_LIPOPROTEIN"/>
    <property type="match status" value="1"/>
</dbReference>
<evidence type="ECO:0000313" key="1">
    <source>
        <dbReference type="EMBL" id="KKN05779.1"/>
    </source>
</evidence>
<accession>A0A0F9MIX7</accession>
<sequence>MKKLVLIISLAFLASCETPIGTINSDGTGYTINQAAIDRYGLDRATVERHEQGHLAGFGHCDKRACLMYGKLYRGEVKTWICTECRLKTLWRRK</sequence>
<proteinExistence type="predicted"/>
<dbReference type="EMBL" id="LAZR01004762">
    <property type="protein sequence ID" value="KKN05779.1"/>
    <property type="molecule type" value="Genomic_DNA"/>
</dbReference>
<name>A0A0F9MIX7_9ZZZZ</name>
<dbReference type="Gene3D" id="3.40.390.10">
    <property type="entry name" value="Collagenase (Catalytic Domain)"/>
    <property type="match status" value="1"/>
</dbReference>
<protein>
    <recommendedName>
        <fullName evidence="2">Lipoprotein</fullName>
    </recommendedName>
</protein>
<evidence type="ECO:0008006" key="2">
    <source>
        <dbReference type="Google" id="ProtNLM"/>
    </source>
</evidence>
<reference evidence="1" key="1">
    <citation type="journal article" date="2015" name="Nature">
        <title>Complex archaea that bridge the gap between prokaryotes and eukaryotes.</title>
        <authorList>
            <person name="Spang A."/>
            <person name="Saw J.H."/>
            <person name="Jorgensen S.L."/>
            <person name="Zaremba-Niedzwiedzka K."/>
            <person name="Martijn J."/>
            <person name="Lind A.E."/>
            <person name="van Eijk R."/>
            <person name="Schleper C."/>
            <person name="Guy L."/>
            <person name="Ettema T.J."/>
        </authorList>
    </citation>
    <scope>NUCLEOTIDE SEQUENCE</scope>
</reference>
<gene>
    <name evidence="1" type="ORF">LCGC14_1083750</name>
</gene>
<organism evidence="1">
    <name type="scientific">marine sediment metagenome</name>
    <dbReference type="NCBI Taxonomy" id="412755"/>
    <lineage>
        <taxon>unclassified sequences</taxon>
        <taxon>metagenomes</taxon>
        <taxon>ecological metagenomes</taxon>
    </lineage>
</organism>
<dbReference type="InterPro" id="IPR024079">
    <property type="entry name" value="MetalloPept_cat_dom_sf"/>
</dbReference>